<sequence length="76" mass="8474">MPILRGKFAMGVSLEGRTSRLTIHDFNIEVGGAKDLDVPAPLFLVLIINEQVFDPMKSLRLMCDGSCRTFTQFVIC</sequence>
<evidence type="ECO:0000313" key="2">
    <source>
        <dbReference type="Proteomes" id="UP000706926"/>
    </source>
</evidence>
<dbReference type="Proteomes" id="UP000706926">
    <property type="component" value="Unassembled WGS sequence"/>
</dbReference>
<protein>
    <submittedName>
        <fullName evidence="1">Uncharacterized protein</fullName>
    </submittedName>
</protein>
<keyword evidence="2" id="KW-1185">Reference proteome</keyword>
<proteinExistence type="predicted"/>
<evidence type="ECO:0000313" key="1">
    <source>
        <dbReference type="EMBL" id="MBP1892722.1"/>
    </source>
</evidence>
<accession>A0ABS4F904</accession>
<name>A0ABS4F904_9BACL</name>
<dbReference type="EMBL" id="JAGGKI010000004">
    <property type="protein sequence ID" value="MBP1892722.1"/>
    <property type="molecule type" value="Genomic_DNA"/>
</dbReference>
<gene>
    <name evidence="1" type="ORF">J2Z18_001824</name>
</gene>
<reference evidence="1 2" key="1">
    <citation type="submission" date="2021-03" db="EMBL/GenBank/DDBJ databases">
        <title>Genomic Encyclopedia of Type Strains, Phase IV (KMG-IV): sequencing the most valuable type-strain genomes for metagenomic binning, comparative biology and taxonomic classification.</title>
        <authorList>
            <person name="Goeker M."/>
        </authorList>
    </citation>
    <scope>NUCLEOTIDE SEQUENCE [LARGE SCALE GENOMIC DNA]</scope>
    <source>
        <strain evidence="1 2">DSM 15596</strain>
    </source>
</reference>
<comment type="caution">
    <text evidence="1">The sequence shown here is derived from an EMBL/GenBank/DDBJ whole genome shotgun (WGS) entry which is preliminary data.</text>
</comment>
<organism evidence="1 2">
    <name type="scientific">Paenibacillus lactis</name>
    <dbReference type="NCBI Taxonomy" id="228574"/>
    <lineage>
        <taxon>Bacteria</taxon>
        <taxon>Bacillati</taxon>
        <taxon>Bacillota</taxon>
        <taxon>Bacilli</taxon>
        <taxon>Bacillales</taxon>
        <taxon>Paenibacillaceae</taxon>
        <taxon>Paenibacillus</taxon>
    </lineage>
</organism>